<keyword evidence="1" id="KW-0472">Membrane</keyword>
<keyword evidence="1" id="KW-1133">Transmembrane helix</keyword>
<feature type="transmembrane region" description="Helical" evidence="1">
    <location>
        <begin position="57"/>
        <end position="83"/>
    </location>
</feature>
<evidence type="ECO:0000313" key="2">
    <source>
        <dbReference type="EMBL" id="MCS7484112.1"/>
    </source>
</evidence>
<dbReference type="Proteomes" id="UP001141259">
    <property type="component" value="Unassembled WGS sequence"/>
</dbReference>
<accession>A0A9X3AJ59</accession>
<dbReference type="RefSeq" id="WP_259629566.1">
    <property type="nucleotide sequence ID" value="NZ_JANYMP010000041.1"/>
</dbReference>
<name>A0A9X3AJ59_9PSEU</name>
<protein>
    <submittedName>
        <fullName evidence="2">DUF1772 domain-containing protein</fullName>
    </submittedName>
</protein>
<feature type="transmembrane region" description="Helical" evidence="1">
    <location>
        <begin position="132"/>
        <end position="152"/>
    </location>
</feature>
<comment type="caution">
    <text evidence="2">The sequence shown here is derived from an EMBL/GenBank/DDBJ whole genome shotgun (WGS) entry which is preliminary data.</text>
</comment>
<organism evidence="2 3">
    <name type="scientific">Umezawaea endophytica</name>
    <dbReference type="NCBI Taxonomy" id="1654476"/>
    <lineage>
        <taxon>Bacteria</taxon>
        <taxon>Bacillati</taxon>
        <taxon>Actinomycetota</taxon>
        <taxon>Actinomycetes</taxon>
        <taxon>Pseudonocardiales</taxon>
        <taxon>Pseudonocardiaceae</taxon>
        <taxon>Umezawaea</taxon>
    </lineage>
</organism>
<evidence type="ECO:0000313" key="3">
    <source>
        <dbReference type="Proteomes" id="UP001141259"/>
    </source>
</evidence>
<keyword evidence="1" id="KW-0812">Transmembrane</keyword>
<dbReference type="Pfam" id="PF08592">
    <property type="entry name" value="Anthrone_oxy"/>
    <property type="match status" value="1"/>
</dbReference>
<keyword evidence="3" id="KW-1185">Reference proteome</keyword>
<sequence length="153" mass="16506">MLQILLPLALLCNGLTAGALLIAMIGVAPLRLALPDDRSVQVHQLLLPKVEPWMPALLVGGTIFTGAAGFFAGSTLVHVLTIISSSLQLKAILIALTKNVPINRWLAKLDPEALPPDFAESRAMERWRNWNAARAVMVILSLVINVYVVGLLV</sequence>
<dbReference type="EMBL" id="JANYMP010000041">
    <property type="protein sequence ID" value="MCS7484112.1"/>
    <property type="molecule type" value="Genomic_DNA"/>
</dbReference>
<gene>
    <name evidence="2" type="ORF">NZH93_45380</name>
</gene>
<dbReference type="InterPro" id="IPR013901">
    <property type="entry name" value="Anthrone_oxy"/>
</dbReference>
<evidence type="ECO:0000256" key="1">
    <source>
        <dbReference type="SAM" id="Phobius"/>
    </source>
</evidence>
<dbReference type="AlphaFoldDB" id="A0A9X3AJ59"/>
<reference evidence="2" key="1">
    <citation type="submission" date="2022-08" db="EMBL/GenBank/DDBJ databases">
        <authorList>
            <person name="Tistechok S."/>
            <person name="Samborskyy M."/>
            <person name="Roman I."/>
        </authorList>
    </citation>
    <scope>NUCLEOTIDE SEQUENCE</scope>
    <source>
        <strain evidence="2">DSM 103496</strain>
    </source>
</reference>
<proteinExistence type="predicted"/>